<gene>
    <name evidence="2" type="ORF">THAOC_28334</name>
</gene>
<reference evidence="2 3" key="1">
    <citation type="journal article" date="2012" name="Genome Biol.">
        <title>Genome and low-iron response of an oceanic diatom adapted to chronic iron limitation.</title>
        <authorList>
            <person name="Lommer M."/>
            <person name="Specht M."/>
            <person name="Roy A.S."/>
            <person name="Kraemer L."/>
            <person name="Andreson R."/>
            <person name="Gutowska M.A."/>
            <person name="Wolf J."/>
            <person name="Bergner S.V."/>
            <person name="Schilhabel M.B."/>
            <person name="Klostermeier U.C."/>
            <person name="Beiko R.G."/>
            <person name="Rosenstiel P."/>
            <person name="Hippler M."/>
            <person name="Laroche J."/>
        </authorList>
    </citation>
    <scope>NUCLEOTIDE SEQUENCE [LARGE SCALE GENOMIC DNA]</scope>
    <source>
        <strain evidence="2 3">CCMP1005</strain>
    </source>
</reference>
<proteinExistence type="predicted"/>
<dbReference type="Proteomes" id="UP000266841">
    <property type="component" value="Unassembled WGS sequence"/>
</dbReference>
<feature type="region of interest" description="Disordered" evidence="1">
    <location>
        <begin position="1"/>
        <end position="118"/>
    </location>
</feature>
<evidence type="ECO:0000313" key="2">
    <source>
        <dbReference type="EMBL" id="EJK52394.1"/>
    </source>
</evidence>
<feature type="compositionally biased region" description="Basic and acidic residues" evidence="1">
    <location>
        <begin position="92"/>
        <end position="108"/>
    </location>
</feature>
<keyword evidence="3" id="KW-1185">Reference proteome</keyword>
<feature type="compositionally biased region" description="Basic and acidic residues" evidence="1">
    <location>
        <begin position="35"/>
        <end position="63"/>
    </location>
</feature>
<organism evidence="2 3">
    <name type="scientific">Thalassiosira oceanica</name>
    <name type="common">Marine diatom</name>
    <dbReference type="NCBI Taxonomy" id="159749"/>
    <lineage>
        <taxon>Eukaryota</taxon>
        <taxon>Sar</taxon>
        <taxon>Stramenopiles</taxon>
        <taxon>Ochrophyta</taxon>
        <taxon>Bacillariophyta</taxon>
        <taxon>Coscinodiscophyceae</taxon>
        <taxon>Thalassiosirophycidae</taxon>
        <taxon>Thalassiosirales</taxon>
        <taxon>Thalassiosiraceae</taxon>
        <taxon>Thalassiosira</taxon>
    </lineage>
</organism>
<comment type="caution">
    <text evidence="2">The sequence shown here is derived from an EMBL/GenBank/DDBJ whole genome shotgun (WGS) entry which is preliminary data.</text>
</comment>
<feature type="region of interest" description="Disordered" evidence="1">
    <location>
        <begin position="191"/>
        <end position="218"/>
    </location>
</feature>
<name>K0RJC9_THAOC</name>
<dbReference type="EMBL" id="AGNL01039944">
    <property type="protein sequence ID" value="EJK52394.1"/>
    <property type="molecule type" value="Genomic_DNA"/>
</dbReference>
<sequence length="245" mass="26123">MLAAEIAPWGRGLSNHPCGESADDGIGNTVQRGGGETKTDELHLLDAGRGQPERGGGRDRADVQEALQVHRPVRGGGGLARERQQVQLGHARAAEEDREEGLRLRGEDGDGPGADDIRRATGEASEVHYGRGPMMNSRTREANGLLEAHHDRAPAPVNAFPQPPLLPFPPPVLDDAFVHLADPVGEAPVPLCDARPPPLGRRARGQRRRESPGAAPSHEVLVVVRVPEANLAVLEPDDVFVPLDA</sequence>
<dbReference type="AlphaFoldDB" id="K0RJC9"/>
<evidence type="ECO:0000313" key="3">
    <source>
        <dbReference type="Proteomes" id="UP000266841"/>
    </source>
</evidence>
<evidence type="ECO:0000256" key="1">
    <source>
        <dbReference type="SAM" id="MobiDB-lite"/>
    </source>
</evidence>
<feature type="non-terminal residue" evidence="2">
    <location>
        <position position="245"/>
    </location>
</feature>
<accession>K0RJC9</accession>
<protein>
    <submittedName>
        <fullName evidence="2">Uncharacterized protein</fullName>
    </submittedName>
</protein>